<organism evidence="2 3">
    <name type="scientific">Lutimonas vermicola</name>
    <dbReference type="NCBI Taxonomy" id="414288"/>
    <lineage>
        <taxon>Bacteria</taxon>
        <taxon>Pseudomonadati</taxon>
        <taxon>Bacteroidota</taxon>
        <taxon>Flavobacteriia</taxon>
        <taxon>Flavobacteriales</taxon>
        <taxon>Flavobacteriaceae</taxon>
        <taxon>Lutimonas</taxon>
    </lineage>
</organism>
<evidence type="ECO:0000313" key="3">
    <source>
        <dbReference type="Proteomes" id="UP001474120"/>
    </source>
</evidence>
<comment type="caution">
    <text evidence="2">The sequence shown here is derived from an EMBL/GenBank/DDBJ whole genome shotgun (WGS) entry which is preliminary data.</text>
</comment>
<protein>
    <recommendedName>
        <fullName evidence="4">DUF5666 domain-containing protein</fullName>
    </recommendedName>
</protein>
<dbReference type="EMBL" id="JBCDNA010000001">
    <property type="protein sequence ID" value="MEL4455663.1"/>
    <property type="molecule type" value="Genomic_DNA"/>
</dbReference>
<evidence type="ECO:0000256" key="1">
    <source>
        <dbReference type="SAM" id="SignalP"/>
    </source>
</evidence>
<feature type="signal peptide" evidence="1">
    <location>
        <begin position="1"/>
        <end position="23"/>
    </location>
</feature>
<sequence>MKATKIYAIVLLVMTSLTFSAYAQDKRPSREKWNEVSMQGTVTEIDAETREITLMGNDGGLMTVIAGEEVERFDEIAVDDVIKFDYYTYLKAEFRDPTPEEVAEPVQIMAEAGKAPEGIDPAAVVGAVVKAVVTIEALNRPFMVATVSGPNGNYVSIPMEDEKLMTELHIGEVLILTYAEAMVVELEKVGVEE</sequence>
<gene>
    <name evidence="2" type="ORF">AABB81_07125</name>
</gene>
<dbReference type="RefSeq" id="WP_342159541.1">
    <property type="nucleotide sequence ID" value="NZ_JBCDNA010000001.1"/>
</dbReference>
<dbReference type="Proteomes" id="UP001474120">
    <property type="component" value="Unassembled WGS sequence"/>
</dbReference>
<evidence type="ECO:0008006" key="4">
    <source>
        <dbReference type="Google" id="ProtNLM"/>
    </source>
</evidence>
<reference evidence="2 3" key="1">
    <citation type="submission" date="2024-04" db="EMBL/GenBank/DDBJ databases">
        <title>whole genome sequencing of Lutimonas vermicola strain IMCC1616.</title>
        <authorList>
            <person name="Bae S.S."/>
        </authorList>
    </citation>
    <scope>NUCLEOTIDE SEQUENCE [LARGE SCALE GENOMIC DNA]</scope>
    <source>
        <strain evidence="2 3">IMCC1616</strain>
    </source>
</reference>
<keyword evidence="3" id="KW-1185">Reference proteome</keyword>
<name>A0ABU9KZP0_9FLAO</name>
<evidence type="ECO:0000313" key="2">
    <source>
        <dbReference type="EMBL" id="MEL4455663.1"/>
    </source>
</evidence>
<keyword evidence="1" id="KW-0732">Signal</keyword>
<feature type="chain" id="PRO_5047378243" description="DUF5666 domain-containing protein" evidence="1">
    <location>
        <begin position="24"/>
        <end position="193"/>
    </location>
</feature>
<accession>A0ABU9KZP0</accession>
<proteinExistence type="predicted"/>